<sequence>SSSSVVKLLLIYAMR</sequence>
<dbReference type="Proteomes" id="UP000008367">
    <property type="component" value="Unassembled WGS sequence"/>
</dbReference>
<organism evidence="1 2">
    <name type="scientific">Vibrio harveyi</name>
    <name type="common">Beneckea harveyi</name>
    <dbReference type="NCBI Taxonomy" id="669"/>
    <lineage>
        <taxon>Bacteria</taxon>
        <taxon>Pseudomonadati</taxon>
        <taxon>Pseudomonadota</taxon>
        <taxon>Gammaproteobacteria</taxon>
        <taxon>Vibrionales</taxon>
        <taxon>Vibrionaceae</taxon>
        <taxon>Vibrio</taxon>
    </lineage>
</organism>
<feature type="non-terminal residue" evidence="1">
    <location>
        <position position="1"/>
    </location>
</feature>
<name>A0A454D1W1_VIBHA</name>
<evidence type="ECO:0000313" key="2">
    <source>
        <dbReference type="Proteomes" id="UP000008367"/>
    </source>
</evidence>
<gene>
    <name evidence="1" type="ORF">VCHENC02_1795B</name>
</gene>
<accession>A0A454D1W1</accession>
<protein>
    <submittedName>
        <fullName evidence="1">Sulfatase family protein</fullName>
    </submittedName>
</protein>
<evidence type="ECO:0000313" key="1">
    <source>
        <dbReference type="EMBL" id="EKM32668.1"/>
    </source>
</evidence>
<dbReference type="EMBL" id="AJSR01000638">
    <property type="protein sequence ID" value="EKM32668.1"/>
    <property type="molecule type" value="Genomic_DNA"/>
</dbReference>
<comment type="caution">
    <text evidence="1">The sequence shown here is derived from an EMBL/GenBank/DDBJ whole genome shotgun (WGS) entry which is preliminary data.</text>
</comment>
<reference evidence="1 2" key="1">
    <citation type="submission" date="2012-10" db="EMBL/GenBank/DDBJ databases">
        <title>Genome sequence of Vibrio Cholerae HENC-02.</title>
        <authorList>
            <person name="Eppinger M."/>
            <person name="Hasan N.A."/>
            <person name="Sengamalay N."/>
            <person name="Hine E."/>
            <person name="Su Q."/>
            <person name="Daugherty S.C."/>
            <person name="Young S."/>
            <person name="Sadzewicz L."/>
            <person name="Tallon L."/>
            <person name="Cebula T.A."/>
            <person name="Ravel J."/>
            <person name="Colwell R.R."/>
        </authorList>
    </citation>
    <scope>NUCLEOTIDE SEQUENCE [LARGE SCALE GENOMIC DNA]</scope>
    <source>
        <strain evidence="1 2">HENC-02</strain>
    </source>
</reference>
<proteinExistence type="predicted"/>